<evidence type="ECO:0000256" key="10">
    <source>
        <dbReference type="ARBA" id="ARBA00033102"/>
    </source>
</evidence>
<proteinExistence type="inferred from homology"/>
<feature type="domain" description="Quinolinate phosphoribosyl transferase C-terminal" evidence="13">
    <location>
        <begin position="110"/>
        <end position="280"/>
    </location>
</feature>
<dbReference type="Gene3D" id="3.90.1170.20">
    <property type="entry name" value="Quinolinate phosphoribosyl transferase, N-terminal domain"/>
    <property type="match status" value="1"/>
</dbReference>
<dbReference type="GO" id="GO:0009435">
    <property type="term" value="P:NAD+ biosynthetic process"/>
    <property type="evidence" value="ECO:0007669"/>
    <property type="project" value="InterPro"/>
</dbReference>
<evidence type="ECO:0000256" key="12">
    <source>
        <dbReference type="PIRNR" id="PIRNR006250"/>
    </source>
</evidence>
<comment type="similarity">
    <text evidence="3 12">Belongs to the NadC/ModD family.</text>
</comment>
<dbReference type="InterPro" id="IPR013785">
    <property type="entry name" value="Aldolase_TIM"/>
</dbReference>
<dbReference type="GO" id="GO:0004514">
    <property type="term" value="F:nicotinate-nucleotide diphosphorylase (carboxylating) activity"/>
    <property type="evidence" value="ECO:0007669"/>
    <property type="project" value="UniProtKB-EC"/>
</dbReference>
<keyword evidence="16" id="KW-1185">Reference proteome</keyword>
<evidence type="ECO:0000313" key="16">
    <source>
        <dbReference type="Proteomes" id="UP001497382"/>
    </source>
</evidence>
<feature type="domain" description="Quinolinate phosphoribosyl transferase N-terminal" evidence="14">
    <location>
        <begin position="33"/>
        <end position="108"/>
    </location>
</feature>
<evidence type="ECO:0000256" key="4">
    <source>
        <dbReference type="ARBA" id="ARBA00011218"/>
    </source>
</evidence>
<dbReference type="Gene3D" id="3.20.20.70">
    <property type="entry name" value="Aldolase class I"/>
    <property type="match status" value="1"/>
</dbReference>
<comment type="catalytic activity">
    <reaction evidence="11 12">
        <text>nicotinate beta-D-ribonucleotide + CO2 + diphosphate = quinolinate + 5-phospho-alpha-D-ribose 1-diphosphate + 2 H(+)</text>
        <dbReference type="Rhea" id="RHEA:12733"/>
        <dbReference type="ChEBI" id="CHEBI:15378"/>
        <dbReference type="ChEBI" id="CHEBI:16526"/>
        <dbReference type="ChEBI" id="CHEBI:29959"/>
        <dbReference type="ChEBI" id="CHEBI:33019"/>
        <dbReference type="ChEBI" id="CHEBI:57502"/>
        <dbReference type="ChEBI" id="CHEBI:58017"/>
        <dbReference type="EC" id="2.4.2.19"/>
    </reaction>
</comment>
<sequence>MCENVLHPLRLQNLAREWLLEDTSNFDFAGGVVGDQRCEFTIYMKSPGVLAGIPFANAIFTELNLQVTWLQKEGDRLRPITEVAKVSGPSKNLLLAERIVLNVLCRASGVATAAARMSDIIQKAGWRGAIAGSRKTTPGFRMVEKYALMVGGVDMHRYDLSSMIMLKDNHIILSGSIDQAIKKARQLSGFALKIEVECRSLAEAQEACQANCDVVMLDNFEPEECKRAALTLKLQYPNVLVEVSGGITEENVLHYANPWTDILSSSSLVQGYPTLDFSMKVSPARGPEDSRFKTRFL</sequence>
<evidence type="ECO:0000256" key="8">
    <source>
        <dbReference type="ARBA" id="ARBA00022676"/>
    </source>
</evidence>
<dbReference type="AlphaFoldDB" id="A0AAV2BV12"/>
<dbReference type="SUPFAM" id="SSF51690">
    <property type="entry name" value="Nicotinate/Quinolinate PRTase C-terminal domain-like"/>
    <property type="match status" value="1"/>
</dbReference>
<dbReference type="PANTHER" id="PTHR32179:SF3">
    <property type="entry name" value="NICOTINATE-NUCLEOTIDE PYROPHOSPHORYLASE [CARBOXYLATING]"/>
    <property type="match status" value="1"/>
</dbReference>
<dbReference type="Pfam" id="PF01729">
    <property type="entry name" value="QRPTase_C"/>
    <property type="match status" value="1"/>
</dbReference>
<dbReference type="SUPFAM" id="SSF54675">
    <property type="entry name" value="Nicotinate/Quinolinate PRTase N-terminal domain-like"/>
    <property type="match status" value="1"/>
</dbReference>
<accession>A0AAV2BV12</accession>
<evidence type="ECO:0000256" key="11">
    <source>
        <dbReference type="ARBA" id="ARBA00047445"/>
    </source>
</evidence>
<keyword evidence="8 12" id="KW-0328">Glycosyltransferase</keyword>
<comment type="pathway">
    <text evidence="2 12">Cofactor biosynthesis; NAD(+) biosynthesis; nicotinate D-ribonucleotide from quinolinate: step 1/1.</text>
</comment>
<dbReference type="Pfam" id="PF02749">
    <property type="entry name" value="QRPTase_N"/>
    <property type="match status" value="1"/>
</dbReference>
<evidence type="ECO:0000256" key="5">
    <source>
        <dbReference type="ARBA" id="ARBA00011944"/>
    </source>
</evidence>
<dbReference type="GO" id="GO:0034213">
    <property type="term" value="P:quinolinate catabolic process"/>
    <property type="evidence" value="ECO:0007669"/>
    <property type="project" value="TreeGrafter"/>
</dbReference>
<evidence type="ECO:0000256" key="1">
    <source>
        <dbReference type="ARBA" id="ARBA00003237"/>
    </source>
</evidence>
<dbReference type="GO" id="GO:0005737">
    <property type="term" value="C:cytoplasm"/>
    <property type="evidence" value="ECO:0007669"/>
    <property type="project" value="TreeGrafter"/>
</dbReference>
<evidence type="ECO:0000256" key="9">
    <source>
        <dbReference type="ARBA" id="ARBA00022679"/>
    </source>
</evidence>
<dbReference type="InterPro" id="IPR004393">
    <property type="entry name" value="NadC"/>
</dbReference>
<reference evidence="15 16" key="1">
    <citation type="submission" date="2024-04" db="EMBL/GenBank/DDBJ databases">
        <authorList>
            <person name="Rising A."/>
            <person name="Reimegard J."/>
            <person name="Sonavane S."/>
            <person name="Akerstrom W."/>
            <person name="Nylinder S."/>
            <person name="Hedman E."/>
            <person name="Kallberg Y."/>
        </authorList>
    </citation>
    <scope>NUCLEOTIDE SEQUENCE [LARGE SCALE GENOMIC DNA]</scope>
</reference>
<evidence type="ECO:0000256" key="3">
    <source>
        <dbReference type="ARBA" id="ARBA00009400"/>
    </source>
</evidence>
<protein>
    <recommendedName>
        <fullName evidence="6 12">Nicotinate-nucleotide pyrophosphorylase [carboxylating]</fullName>
        <ecNumber evidence="5 12">2.4.2.19</ecNumber>
    </recommendedName>
    <alternativeName>
        <fullName evidence="10 12">Quinolinate phosphoribosyltransferase [decarboxylating]</fullName>
    </alternativeName>
</protein>
<dbReference type="EC" id="2.4.2.19" evidence="5 12"/>
<evidence type="ECO:0000259" key="14">
    <source>
        <dbReference type="Pfam" id="PF02749"/>
    </source>
</evidence>
<keyword evidence="9 12" id="KW-0808">Transferase</keyword>
<dbReference type="InterPro" id="IPR022412">
    <property type="entry name" value="Quinolinate_PRibosylTrfase_N"/>
</dbReference>
<organism evidence="15 16">
    <name type="scientific">Larinioides sclopetarius</name>
    <dbReference type="NCBI Taxonomy" id="280406"/>
    <lineage>
        <taxon>Eukaryota</taxon>
        <taxon>Metazoa</taxon>
        <taxon>Ecdysozoa</taxon>
        <taxon>Arthropoda</taxon>
        <taxon>Chelicerata</taxon>
        <taxon>Arachnida</taxon>
        <taxon>Araneae</taxon>
        <taxon>Araneomorphae</taxon>
        <taxon>Entelegynae</taxon>
        <taxon>Araneoidea</taxon>
        <taxon>Araneidae</taxon>
        <taxon>Larinioides</taxon>
    </lineage>
</organism>
<dbReference type="CDD" id="cd01572">
    <property type="entry name" value="QPRTase"/>
    <property type="match status" value="1"/>
</dbReference>
<keyword evidence="7 12" id="KW-0662">Pyridine nucleotide biosynthesis</keyword>
<name>A0AAV2BV12_9ARAC</name>
<dbReference type="FunFam" id="3.20.20.70:FF:000090">
    <property type="entry name" value="Nicotinate-nucleotide pyrophosphorylase [carboxylating]"/>
    <property type="match status" value="1"/>
</dbReference>
<dbReference type="EMBL" id="CAXIEN010000536">
    <property type="protein sequence ID" value="CAL1300146.1"/>
    <property type="molecule type" value="Genomic_DNA"/>
</dbReference>
<dbReference type="InterPro" id="IPR036068">
    <property type="entry name" value="Nicotinate_pribotase-like_C"/>
</dbReference>
<gene>
    <name evidence="15" type="ORF">LARSCL_LOCUS21774</name>
</gene>
<comment type="caution">
    <text evidence="15">The sequence shown here is derived from an EMBL/GenBank/DDBJ whole genome shotgun (WGS) entry which is preliminary data.</text>
</comment>
<dbReference type="InterPro" id="IPR037128">
    <property type="entry name" value="Quinolinate_PRibosylTase_N_sf"/>
</dbReference>
<evidence type="ECO:0000259" key="13">
    <source>
        <dbReference type="Pfam" id="PF01729"/>
    </source>
</evidence>
<dbReference type="PANTHER" id="PTHR32179">
    <property type="entry name" value="NICOTINATE-NUCLEOTIDE PYROPHOSPHORYLASE [CARBOXYLATING]"/>
    <property type="match status" value="1"/>
</dbReference>
<comment type="function">
    <text evidence="1 12">Involved in the catabolism of quinolinic acid (QA).</text>
</comment>
<dbReference type="PIRSF" id="PIRSF006250">
    <property type="entry name" value="NadC_ModD"/>
    <property type="match status" value="1"/>
</dbReference>
<dbReference type="InterPro" id="IPR002638">
    <property type="entry name" value="Quinolinate_PRibosylTrfase_C"/>
</dbReference>
<dbReference type="InterPro" id="IPR027277">
    <property type="entry name" value="NadC/ModD"/>
</dbReference>
<evidence type="ECO:0000256" key="7">
    <source>
        <dbReference type="ARBA" id="ARBA00022642"/>
    </source>
</evidence>
<evidence type="ECO:0000256" key="2">
    <source>
        <dbReference type="ARBA" id="ARBA00004893"/>
    </source>
</evidence>
<comment type="subunit">
    <text evidence="4 12">Hexamer formed by 3 homodimers.</text>
</comment>
<evidence type="ECO:0000313" key="15">
    <source>
        <dbReference type="EMBL" id="CAL1300146.1"/>
    </source>
</evidence>
<dbReference type="Proteomes" id="UP001497382">
    <property type="component" value="Unassembled WGS sequence"/>
</dbReference>
<evidence type="ECO:0000256" key="6">
    <source>
        <dbReference type="ARBA" id="ARBA00020990"/>
    </source>
</evidence>
<dbReference type="NCBIfam" id="TIGR00078">
    <property type="entry name" value="nadC"/>
    <property type="match status" value="1"/>
</dbReference>